<keyword evidence="2" id="KW-1185">Reference proteome</keyword>
<gene>
    <name evidence="1" type="ORF">EYC84_004476</name>
</gene>
<name>A0A5M9K314_MONFR</name>
<reference evidence="1 2" key="1">
    <citation type="submission" date="2019-06" db="EMBL/GenBank/DDBJ databases">
        <title>Genome Sequence of the Brown Rot Fungal Pathogen Monilinia fructicola.</title>
        <authorList>
            <person name="De Miccolis Angelini R.M."/>
            <person name="Landi L."/>
            <person name="Abate D."/>
            <person name="Pollastro S."/>
            <person name="Romanazzi G."/>
            <person name="Faretra F."/>
        </authorList>
    </citation>
    <scope>NUCLEOTIDE SEQUENCE [LARGE SCALE GENOMIC DNA]</scope>
    <source>
        <strain evidence="1 2">Mfrc123</strain>
    </source>
</reference>
<dbReference type="AlphaFoldDB" id="A0A5M9K314"/>
<organism evidence="1 2">
    <name type="scientific">Monilinia fructicola</name>
    <name type="common">Brown rot fungus</name>
    <name type="synonym">Ciboria fructicola</name>
    <dbReference type="NCBI Taxonomy" id="38448"/>
    <lineage>
        <taxon>Eukaryota</taxon>
        <taxon>Fungi</taxon>
        <taxon>Dikarya</taxon>
        <taxon>Ascomycota</taxon>
        <taxon>Pezizomycotina</taxon>
        <taxon>Leotiomycetes</taxon>
        <taxon>Helotiales</taxon>
        <taxon>Sclerotiniaceae</taxon>
        <taxon>Monilinia</taxon>
    </lineage>
</organism>
<evidence type="ECO:0000313" key="2">
    <source>
        <dbReference type="Proteomes" id="UP000322873"/>
    </source>
</evidence>
<accession>A0A5M9K314</accession>
<sequence length="159" mass="17453">MLLNPQKSLGNLDIYAWESPWKVREVGIAVLLKGKVHDFAGNMKISGFLTVKAKANSTRSKAKNEQNGKNNIPGGCLPGMRLCVEACHGFRENGQGLRASHLGSFFEATAVCFVVYVAELCVLEILLLWPRPSGLQLEGKAKSSWAALEGKIRNIQDER</sequence>
<dbReference type="EMBL" id="VICG01000002">
    <property type="protein sequence ID" value="KAA8575300.1"/>
    <property type="molecule type" value="Genomic_DNA"/>
</dbReference>
<dbReference type="Proteomes" id="UP000322873">
    <property type="component" value="Unassembled WGS sequence"/>
</dbReference>
<proteinExistence type="predicted"/>
<comment type="caution">
    <text evidence="1">The sequence shown here is derived from an EMBL/GenBank/DDBJ whole genome shotgun (WGS) entry which is preliminary data.</text>
</comment>
<protein>
    <submittedName>
        <fullName evidence="1">Uncharacterized protein</fullName>
    </submittedName>
</protein>
<evidence type="ECO:0000313" key="1">
    <source>
        <dbReference type="EMBL" id="KAA8575300.1"/>
    </source>
</evidence>